<evidence type="ECO:0000256" key="2">
    <source>
        <dbReference type="ARBA" id="ARBA00022771"/>
    </source>
</evidence>
<dbReference type="PROSITE" id="PS51133">
    <property type="entry name" value="ZF_TFIIS_2"/>
    <property type="match status" value="1"/>
</dbReference>
<protein>
    <submittedName>
        <fullName evidence="6">Transcription factor S-II</fullName>
    </submittedName>
</protein>
<gene>
    <name evidence="6" type="ORF">LCPAC102_01570</name>
</gene>
<keyword evidence="1" id="KW-0479">Metal-binding</keyword>
<evidence type="ECO:0000259" key="5">
    <source>
        <dbReference type="PROSITE" id="PS51133"/>
    </source>
</evidence>
<feature type="domain" description="TFIIS-type" evidence="5">
    <location>
        <begin position="134"/>
        <end position="174"/>
    </location>
</feature>
<evidence type="ECO:0000313" key="6">
    <source>
        <dbReference type="EMBL" id="QBK90244.1"/>
    </source>
</evidence>
<dbReference type="EMBL" id="MK500470">
    <property type="protein sequence ID" value="QBK90244.1"/>
    <property type="molecule type" value="Genomic_DNA"/>
</dbReference>
<dbReference type="GO" id="GO:0003676">
    <property type="term" value="F:nucleic acid binding"/>
    <property type="evidence" value="ECO:0007669"/>
    <property type="project" value="InterPro"/>
</dbReference>
<dbReference type="GO" id="GO:0006351">
    <property type="term" value="P:DNA-templated transcription"/>
    <property type="evidence" value="ECO:0007669"/>
    <property type="project" value="InterPro"/>
</dbReference>
<evidence type="ECO:0000256" key="4">
    <source>
        <dbReference type="PROSITE-ProRule" id="PRU00472"/>
    </source>
</evidence>
<organism evidence="6">
    <name type="scientific">Pithovirus LCPAC102</name>
    <dbReference type="NCBI Taxonomy" id="2506587"/>
    <lineage>
        <taxon>Viruses</taxon>
        <taxon>Pithoviruses</taxon>
    </lineage>
</organism>
<evidence type="ECO:0000256" key="1">
    <source>
        <dbReference type="ARBA" id="ARBA00022723"/>
    </source>
</evidence>
<dbReference type="Pfam" id="PF01096">
    <property type="entry name" value="Zn_ribbon_TFIIS"/>
    <property type="match status" value="1"/>
</dbReference>
<name>A0A4D5XF66_9VIRU</name>
<keyword evidence="3" id="KW-0862">Zinc</keyword>
<reference evidence="6" key="1">
    <citation type="journal article" date="2019" name="MBio">
        <title>Virus Genomes from Deep Sea Sediments Expand the Ocean Megavirome and Support Independent Origins of Viral Gigantism.</title>
        <authorList>
            <person name="Backstrom D."/>
            <person name="Yutin N."/>
            <person name="Jorgensen S.L."/>
            <person name="Dharamshi J."/>
            <person name="Homa F."/>
            <person name="Zaremba-Niedwiedzka K."/>
            <person name="Spang A."/>
            <person name="Wolf Y.I."/>
            <person name="Koonin E.V."/>
            <person name="Ettema T.J."/>
        </authorList>
    </citation>
    <scope>NUCLEOTIDE SEQUENCE</scope>
</reference>
<proteinExistence type="predicted"/>
<dbReference type="InterPro" id="IPR001222">
    <property type="entry name" value="Znf_TFIIS"/>
</dbReference>
<accession>A0A4D5XF66</accession>
<evidence type="ECO:0000256" key="3">
    <source>
        <dbReference type="ARBA" id="ARBA00022833"/>
    </source>
</evidence>
<dbReference type="SUPFAM" id="SSF57783">
    <property type="entry name" value="Zinc beta-ribbon"/>
    <property type="match status" value="1"/>
</dbReference>
<dbReference type="SMART" id="SM00440">
    <property type="entry name" value="ZnF_C2C2"/>
    <property type="match status" value="1"/>
</dbReference>
<dbReference type="GO" id="GO:0008270">
    <property type="term" value="F:zinc ion binding"/>
    <property type="evidence" value="ECO:0007669"/>
    <property type="project" value="UniProtKB-KW"/>
</dbReference>
<dbReference type="Gene3D" id="2.20.25.10">
    <property type="match status" value="1"/>
</dbReference>
<keyword evidence="2 4" id="KW-0863">Zinc-finger</keyword>
<sequence>MEYYAGSNVMQSPSMMSTYMIDTNINYDLFSMIKSLNILEDVQITELLNLKYMYNMKNLITSEPIDLPYVYQYIGLLYIYDWNKLYNESIILLKNTIIVNFKEFLFGLSIFNLARQHQQMEIENIENKIEVTDGAYICPKCSSSKTLSSAAQRASSDEASTIYLVCIACGHGWHIRG</sequence>